<keyword evidence="2" id="KW-1185">Reference proteome</keyword>
<dbReference type="PROSITE" id="PS51257">
    <property type="entry name" value="PROKAR_LIPOPROTEIN"/>
    <property type="match status" value="1"/>
</dbReference>
<dbReference type="STRING" id="698738.OLEAN_C04890"/>
<dbReference type="KEGG" id="oai:OLEAN_C04890"/>
<organism evidence="1 2">
    <name type="scientific">Oleispira antarctica RB-8</name>
    <dbReference type="NCBI Taxonomy" id="698738"/>
    <lineage>
        <taxon>Bacteria</taxon>
        <taxon>Pseudomonadati</taxon>
        <taxon>Pseudomonadota</taxon>
        <taxon>Gammaproteobacteria</taxon>
        <taxon>Oceanospirillales</taxon>
        <taxon>Oceanospirillaceae</taxon>
        <taxon>Oleispira</taxon>
    </lineage>
</organism>
<sequence>MKNDRYLPQALRKLALVVVSIFIMTACTEETMNKWSRQADNFLGEDLTVSYVDGGKVVKSWTVKDGKITTGRDDQGRAIGYYYFWSIETGYVQLPIERTLIEEIRK</sequence>
<evidence type="ECO:0000313" key="1">
    <source>
        <dbReference type="EMBL" id="CCK74665.1"/>
    </source>
</evidence>
<protein>
    <recommendedName>
        <fullName evidence="3">Lipoprotein</fullName>
    </recommendedName>
</protein>
<name>R4YKB2_OLEAN</name>
<evidence type="ECO:0000313" key="2">
    <source>
        <dbReference type="Proteomes" id="UP000032749"/>
    </source>
</evidence>
<dbReference type="Proteomes" id="UP000032749">
    <property type="component" value="Chromosome"/>
</dbReference>
<evidence type="ECO:0008006" key="3">
    <source>
        <dbReference type="Google" id="ProtNLM"/>
    </source>
</evidence>
<proteinExistence type="predicted"/>
<dbReference type="HOGENOM" id="CLU_2435899_0_0_6"/>
<dbReference type="EMBL" id="FO203512">
    <property type="protein sequence ID" value="CCK74665.1"/>
    <property type="molecule type" value="Genomic_DNA"/>
</dbReference>
<accession>R4YKB2</accession>
<dbReference type="AlphaFoldDB" id="R4YKB2"/>
<reference evidence="1 2" key="1">
    <citation type="journal article" date="2013" name="Nat. Commun.">
        <title>Genome sequence and functional genomic analysis of the oil-degrading bacterium Oleispira antarctica.</title>
        <authorList>
            <person name="Kube M."/>
            <person name="Chernikova T.N."/>
            <person name="Al-Ramahi Y."/>
            <person name="Beloqui A."/>
            <person name="Lopez-Cortez N."/>
            <person name="Guazzaroni M.E."/>
            <person name="Heipieper H.J."/>
            <person name="Klages S."/>
            <person name="Kotsyurbenko O.R."/>
            <person name="Langer I."/>
            <person name="Nechitaylo T.Y."/>
            <person name="Lunsdorf H."/>
            <person name="Fernandez M."/>
            <person name="Juarez S."/>
            <person name="Ciordia S."/>
            <person name="Singer A."/>
            <person name="Kagan O."/>
            <person name="Egorova O."/>
            <person name="Petit P.A."/>
            <person name="Stogios P."/>
            <person name="Kim Y."/>
            <person name="Tchigvintsev A."/>
            <person name="Flick R."/>
            <person name="Denaro R."/>
            <person name="Genovese M."/>
            <person name="Albar J.P."/>
            <person name="Reva O.N."/>
            <person name="Martinez-Gomariz M."/>
            <person name="Tran H."/>
            <person name="Ferrer M."/>
            <person name="Savchenko A."/>
            <person name="Yakunin A.F."/>
            <person name="Yakimov M.M."/>
            <person name="Golyshina O.V."/>
            <person name="Reinhardt R."/>
            <person name="Golyshin P.N."/>
        </authorList>
    </citation>
    <scope>NUCLEOTIDE SEQUENCE [LARGE SCALE GENOMIC DNA]</scope>
</reference>
<gene>
    <name evidence="1" type="ORF">OLEAN_C04890</name>
</gene>